<accession>A0ACB8YLC2</accession>
<reference evidence="1 2" key="2">
    <citation type="journal article" date="2022" name="Mol. Ecol. Resour.">
        <title>The genomes of chicory, endive, great burdock and yacon provide insights into Asteraceae paleo-polyploidization history and plant inulin production.</title>
        <authorList>
            <person name="Fan W."/>
            <person name="Wang S."/>
            <person name="Wang H."/>
            <person name="Wang A."/>
            <person name="Jiang F."/>
            <person name="Liu H."/>
            <person name="Zhao H."/>
            <person name="Xu D."/>
            <person name="Zhang Y."/>
        </authorList>
    </citation>
    <scope>NUCLEOTIDE SEQUENCE [LARGE SCALE GENOMIC DNA]</scope>
    <source>
        <strain evidence="2">cv. Niubang</strain>
    </source>
</reference>
<reference evidence="2" key="1">
    <citation type="journal article" date="2022" name="Mol. Ecol. Resour.">
        <title>The genomes of chicory, endive, great burdock and yacon provide insights into Asteraceae palaeo-polyploidization history and plant inulin production.</title>
        <authorList>
            <person name="Fan W."/>
            <person name="Wang S."/>
            <person name="Wang H."/>
            <person name="Wang A."/>
            <person name="Jiang F."/>
            <person name="Liu H."/>
            <person name="Zhao H."/>
            <person name="Xu D."/>
            <person name="Zhang Y."/>
        </authorList>
    </citation>
    <scope>NUCLEOTIDE SEQUENCE [LARGE SCALE GENOMIC DNA]</scope>
    <source>
        <strain evidence="2">cv. Niubang</strain>
    </source>
</reference>
<sequence length="145" mass="16515">MMRVYTQELVRSDKFKTGKEKHLDNKIIDTEKGNVITGRIRVTVKSDTCWMSLTEKDDVGGEDGDEANSLRLRILPSVLCANIEFWVILCNESIVLQASDPTKFQNFLQKHDFHYQAPANGVAQHDDQRRAAIEKEKMEKASTTS</sequence>
<dbReference type="Proteomes" id="UP001055879">
    <property type="component" value="Linkage Group LG12"/>
</dbReference>
<evidence type="ECO:0000313" key="1">
    <source>
        <dbReference type="EMBL" id="KAI3685764.1"/>
    </source>
</evidence>
<comment type="caution">
    <text evidence="1">The sequence shown here is derived from an EMBL/GenBank/DDBJ whole genome shotgun (WGS) entry which is preliminary data.</text>
</comment>
<dbReference type="EMBL" id="CM042058">
    <property type="protein sequence ID" value="KAI3685764.1"/>
    <property type="molecule type" value="Genomic_DNA"/>
</dbReference>
<proteinExistence type="predicted"/>
<organism evidence="1 2">
    <name type="scientific">Arctium lappa</name>
    <name type="common">Greater burdock</name>
    <name type="synonym">Lappa major</name>
    <dbReference type="NCBI Taxonomy" id="4217"/>
    <lineage>
        <taxon>Eukaryota</taxon>
        <taxon>Viridiplantae</taxon>
        <taxon>Streptophyta</taxon>
        <taxon>Embryophyta</taxon>
        <taxon>Tracheophyta</taxon>
        <taxon>Spermatophyta</taxon>
        <taxon>Magnoliopsida</taxon>
        <taxon>eudicotyledons</taxon>
        <taxon>Gunneridae</taxon>
        <taxon>Pentapetalae</taxon>
        <taxon>asterids</taxon>
        <taxon>campanulids</taxon>
        <taxon>Asterales</taxon>
        <taxon>Asteraceae</taxon>
        <taxon>Carduoideae</taxon>
        <taxon>Cardueae</taxon>
        <taxon>Arctiinae</taxon>
        <taxon>Arctium</taxon>
    </lineage>
</organism>
<protein>
    <submittedName>
        <fullName evidence="1">Uncharacterized protein</fullName>
    </submittedName>
</protein>
<evidence type="ECO:0000313" key="2">
    <source>
        <dbReference type="Proteomes" id="UP001055879"/>
    </source>
</evidence>
<name>A0ACB8YLC2_ARCLA</name>
<keyword evidence="2" id="KW-1185">Reference proteome</keyword>
<gene>
    <name evidence="1" type="ORF">L6452_35022</name>
</gene>